<evidence type="ECO:0000313" key="1">
    <source>
        <dbReference type="EMBL" id="AET33771.1"/>
    </source>
</evidence>
<evidence type="ECO:0000313" key="2">
    <source>
        <dbReference type="Proteomes" id="UP000005867"/>
    </source>
</evidence>
<keyword evidence="2" id="KW-1185">Reference proteome</keyword>
<dbReference type="KEGG" id="pyr:P186_2385"/>
<gene>
    <name evidence="1" type="ORF">P186_2385</name>
</gene>
<dbReference type="HOGENOM" id="CLU_3021121_0_0_2"/>
<organism evidence="1 2">
    <name type="scientific">Pyrobaculum ferrireducens</name>
    <dbReference type="NCBI Taxonomy" id="1104324"/>
    <lineage>
        <taxon>Archaea</taxon>
        <taxon>Thermoproteota</taxon>
        <taxon>Thermoprotei</taxon>
        <taxon>Thermoproteales</taxon>
        <taxon>Thermoproteaceae</taxon>
        <taxon>Pyrobaculum</taxon>
    </lineage>
</organism>
<sequence>MYIETTAFRAGWLANRGDERAQRLKEAESKGEEVRDRLKRYFREGEQWGSVKPPI</sequence>
<proteinExistence type="predicted"/>
<dbReference type="BioCyc" id="PSP1104324:GJSN-2331-MONOMER"/>
<dbReference type="Proteomes" id="UP000005867">
    <property type="component" value="Chromosome"/>
</dbReference>
<reference evidence="1 2" key="1">
    <citation type="journal article" date="2012" name="J. Bacteriol.">
        <title>Complete genome sequence of strain 1860, a crenarchaeon of the genus pyrobaculum able to grow with various electron acceptors.</title>
        <authorList>
            <person name="Mardanov A.V."/>
            <person name="Gumerov V.M."/>
            <person name="Slobodkina G.B."/>
            <person name="Beletsky A.V."/>
            <person name="Bonch-Osmolovskaya E.A."/>
            <person name="Ravin N.V."/>
            <person name="Skryabin K.G."/>
        </authorList>
    </citation>
    <scope>NUCLEOTIDE SEQUENCE [LARGE SCALE GENOMIC DNA]</scope>
    <source>
        <strain evidence="1 2">1860</strain>
    </source>
</reference>
<dbReference type="EMBL" id="CP003098">
    <property type="protein sequence ID" value="AET33771.1"/>
    <property type="molecule type" value="Genomic_DNA"/>
</dbReference>
<dbReference type="eggNOG" id="arCOG14046">
    <property type="taxonomic scope" value="Archaea"/>
</dbReference>
<accession>G7VC85</accession>
<name>G7VC85_9CREN</name>
<protein>
    <submittedName>
        <fullName evidence="1">Uncharacterized protein</fullName>
    </submittedName>
</protein>
<dbReference type="STRING" id="1104324.P186_2385"/>
<dbReference type="AlphaFoldDB" id="G7VC85"/>